<feature type="region of interest" description="Disordered" evidence="1">
    <location>
        <begin position="318"/>
        <end position="357"/>
    </location>
</feature>
<dbReference type="EMBL" id="WJXW01000001">
    <property type="protein sequence ID" value="KAF9740683.1"/>
    <property type="molecule type" value="Genomic_DNA"/>
</dbReference>
<comment type="caution">
    <text evidence="3">The sequence shown here is derived from an EMBL/GenBank/DDBJ whole genome shotgun (WGS) entry which is preliminary data.</text>
</comment>
<organism evidence="3 4">
    <name type="scientific">Paraphaeosphaeria minitans</name>
    <dbReference type="NCBI Taxonomy" id="565426"/>
    <lineage>
        <taxon>Eukaryota</taxon>
        <taxon>Fungi</taxon>
        <taxon>Dikarya</taxon>
        <taxon>Ascomycota</taxon>
        <taxon>Pezizomycotina</taxon>
        <taxon>Dothideomycetes</taxon>
        <taxon>Pleosporomycetidae</taxon>
        <taxon>Pleosporales</taxon>
        <taxon>Massarineae</taxon>
        <taxon>Didymosphaeriaceae</taxon>
        <taxon>Paraphaeosphaeria</taxon>
    </lineage>
</organism>
<keyword evidence="2" id="KW-0732">Signal</keyword>
<feature type="chain" id="PRO_5040505403" evidence="2">
    <location>
        <begin position="16"/>
        <end position="357"/>
    </location>
</feature>
<dbReference type="OrthoDB" id="3799381at2759"/>
<sequence length="357" mass="38212">MYLLLMVCSLVFANASPAKQPRYLHEVNGISDTLSLREKAPSVDTRSTGYALNLGRSPDSKNHACIEVDPISPFNDNSRSQMVDNFLPAPFRILALNCSRCPRDLRCSQTLLTRVTPPHNDQATPQRAGLVDYNAITGQKDSEIPTVVGQQPSPCPLQKCSEAGAPPCGPGAICRKDYCACPSGRKGQPFGLKEWMGLRVRKWPEALKVFVNPGVSCETPCDTPFCGEVRRGRGCDGLKSSQPGSSIHTVLEAIDAQEQIESVVQPSQSLGLEILISTLQSRIATSTSTPLGQIVSKTRVVPVGYVSHLSIALPQSTGERPMGAIPTRSATNDDLSLPMAPGGMGAIQKPGVPPLQS</sequence>
<evidence type="ECO:0000313" key="4">
    <source>
        <dbReference type="Proteomes" id="UP000756921"/>
    </source>
</evidence>
<proteinExistence type="predicted"/>
<gene>
    <name evidence="3" type="ORF">PMIN01_00222</name>
</gene>
<protein>
    <submittedName>
        <fullName evidence="3">Uncharacterized protein</fullName>
    </submittedName>
</protein>
<evidence type="ECO:0000313" key="3">
    <source>
        <dbReference type="EMBL" id="KAF9740683.1"/>
    </source>
</evidence>
<reference evidence="3" key="1">
    <citation type="journal article" date="2020" name="Mol. Plant Microbe Interact.">
        <title>Genome Sequence of the Biocontrol Agent Coniothyrium minitans strain Conio (IMI 134523).</title>
        <authorList>
            <person name="Patel D."/>
            <person name="Shittu T.A."/>
            <person name="Baroncelli R."/>
            <person name="Muthumeenakshi S."/>
            <person name="Osborne T.H."/>
            <person name="Janganan T.K."/>
            <person name="Sreenivasaprasad S."/>
        </authorList>
    </citation>
    <scope>NUCLEOTIDE SEQUENCE</scope>
    <source>
        <strain evidence="3">Conio</strain>
    </source>
</reference>
<feature type="signal peptide" evidence="2">
    <location>
        <begin position="1"/>
        <end position="15"/>
    </location>
</feature>
<name>A0A9P6GT06_9PLEO</name>
<dbReference type="Proteomes" id="UP000756921">
    <property type="component" value="Unassembled WGS sequence"/>
</dbReference>
<dbReference type="AlphaFoldDB" id="A0A9P6GT06"/>
<evidence type="ECO:0000256" key="2">
    <source>
        <dbReference type="SAM" id="SignalP"/>
    </source>
</evidence>
<evidence type="ECO:0000256" key="1">
    <source>
        <dbReference type="SAM" id="MobiDB-lite"/>
    </source>
</evidence>
<keyword evidence="4" id="KW-1185">Reference proteome</keyword>
<accession>A0A9P6GT06</accession>